<dbReference type="InterPro" id="IPR036388">
    <property type="entry name" value="WH-like_DNA-bd_sf"/>
</dbReference>
<dbReference type="InterPro" id="IPR003615">
    <property type="entry name" value="HNH_nuc"/>
</dbReference>
<dbReference type="InterPro" id="IPR044925">
    <property type="entry name" value="His-Me_finger_sf"/>
</dbReference>
<gene>
    <name evidence="2" type="ORF">LCMiAC01_00280</name>
</gene>
<dbReference type="Pfam" id="PF07463">
    <property type="entry name" value="NUMOD4"/>
    <property type="match status" value="2"/>
</dbReference>
<keyword evidence="2" id="KW-0378">Hydrolase</keyword>
<organism evidence="2">
    <name type="scientific">Mimivirus LCMiAC01</name>
    <dbReference type="NCBI Taxonomy" id="2506608"/>
    <lineage>
        <taxon>Viruses</taxon>
        <taxon>Varidnaviria</taxon>
        <taxon>Bamfordvirae</taxon>
        <taxon>Nucleocytoviricota</taxon>
        <taxon>Megaviricetes</taxon>
        <taxon>Imitervirales</taxon>
        <taxon>Mimiviridae</taxon>
        <taxon>Klosneuvirinae</taxon>
    </lineage>
</organism>
<reference evidence="2" key="1">
    <citation type="journal article" date="2019" name="MBio">
        <title>Virus Genomes from Deep Sea Sediments Expand the Ocean Megavirome and Support Independent Origins of Viral Gigantism.</title>
        <authorList>
            <person name="Backstrom D."/>
            <person name="Yutin N."/>
            <person name="Jorgensen S.L."/>
            <person name="Dharamshi J."/>
            <person name="Homa F."/>
            <person name="Zaremba-Niedwiedzka K."/>
            <person name="Spang A."/>
            <person name="Wolf Y.I."/>
            <person name="Koonin E.V."/>
            <person name="Ettema T.J."/>
        </authorList>
    </citation>
    <scope>NUCLEOTIDE SEQUENCE</scope>
</reference>
<feature type="domain" description="HNH nuclease" evidence="1">
    <location>
        <begin position="181"/>
        <end position="229"/>
    </location>
</feature>
<dbReference type="Gene3D" id="3.90.75.20">
    <property type="match status" value="3"/>
</dbReference>
<dbReference type="Gene3D" id="1.10.10.10">
    <property type="entry name" value="Winged helix-like DNA-binding domain superfamily/Winged helix DNA-binding domain"/>
    <property type="match status" value="2"/>
</dbReference>
<dbReference type="SMART" id="SM00497">
    <property type="entry name" value="IENR1"/>
    <property type="match status" value="2"/>
</dbReference>
<dbReference type="InterPro" id="IPR010902">
    <property type="entry name" value="NUMOD4"/>
</dbReference>
<protein>
    <submittedName>
        <fullName evidence="2">HNH endonuclease</fullName>
    </submittedName>
</protein>
<keyword evidence="2" id="KW-0540">Nuclease</keyword>
<feature type="domain" description="HNH nuclease" evidence="1">
    <location>
        <begin position="51"/>
        <end position="99"/>
    </location>
</feature>
<proteinExistence type="predicted"/>
<keyword evidence="2" id="KW-0255">Endonuclease</keyword>
<dbReference type="GO" id="GO:0016788">
    <property type="term" value="F:hydrolase activity, acting on ester bonds"/>
    <property type="evidence" value="ECO:0007669"/>
    <property type="project" value="InterPro"/>
</dbReference>
<dbReference type="SMART" id="SM00507">
    <property type="entry name" value="HNHc"/>
    <property type="match status" value="3"/>
</dbReference>
<dbReference type="SUPFAM" id="SSF54060">
    <property type="entry name" value="His-Me finger endonucleases"/>
    <property type="match status" value="3"/>
</dbReference>
<accession>A0A481Z0Q4</accession>
<name>A0A481Z0Q4_9VIRU</name>
<evidence type="ECO:0000259" key="1">
    <source>
        <dbReference type="SMART" id="SM00507"/>
    </source>
</evidence>
<dbReference type="GO" id="GO:0004519">
    <property type="term" value="F:endonuclease activity"/>
    <property type="evidence" value="ECO:0007669"/>
    <property type="project" value="UniProtKB-KW"/>
</dbReference>
<feature type="domain" description="HNH nuclease" evidence="1">
    <location>
        <begin position="359"/>
        <end position="408"/>
    </location>
</feature>
<sequence>MVNEIWKDINGYEKKYQISSLGKCRNKLTNEIMNTCKTDGIERVHLKYNNKCYQKCVHRLLAIHFIENPNNYKYIHHIDGNKLNNNLKNLMWVPNTRTTRNLASQQKYKKNNTVNKKNTNKKQNVNNINDTEIWRDIDGYDIYMISNLGRIKNKNTNRILKLQLNKGYYVVTLYNKNKKSKQVTHFVHRLIAKAFIENKENKKVVDHINNIKTDNRAINLRYATHSQNTSYYYKNYRKKEYKPVLQCDLNSKLIKEWDNVTDIFDQYNYDRSTIYDALCGNNKTAYGYTWKYKNKIKTNKIVIEKDEVFKNVSIIDGCDFTNYDISNYGKVKSYNTNKYLKPDKKHYLMVKLYDKNTKKQKAFYVHRLVALKFINGRTKKKNTVNHKDHNIKNNYYKNLEWMSIMENNIHGGGKKVKQIDIKTNQIINTYMSMGEAVRKLKLPFSAKTGISKCCKGKGKTAYGYKWEYA</sequence>
<dbReference type="Pfam" id="PF13392">
    <property type="entry name" value="HNH_3"/>
    <property type="match status" value="3"/>
</dbReference>
<evidence type="ECO:0000313" key="2">
    <source>
        <dbReference type="EMBL" id="QBK88364.1"/>
    </source>
</evidence>
<dbReference type="EMBL" id="MK500388">
    <property type="protein sequence ID" value="QBK88364.1"/>
    <property type="molecule type" value="Genomic_DNA"/>
</dbReference>
<dbReference type="InterPro" id="IPR003647">
    <property type="entry name" value="Intron_nuc_1_rpt"/>
</dbReference>